<dbReference type="InterPro" id="IPR045540">
    <property type="entry name" value="YegS/DAGK_C"/>
</dbReference>
<sequence>EAAAILDAEIFGLDTDTAEDLSLCAQELINHCDVLVIAGGDGTLSDIINAIDTARVPVAYLPLGTGNAMRYALNYKGNLADISMRIKEGGIHRYDLIDCDGKRCAFMTSVGIEGTVAQLRNRYIAGGATGIKTYIKSVIHAYFKTYKRAAATITVDGTNFEVKNLLSLMVVKQPFYGFGLNVMPEARFDDQQLHIRWVNSGLFKCMVGAAASLTIGNRTGYYCHGERATIKLAHPLFNQIDGNEGWSSDAFTFTVLPNALKIKF</sequence>
<reference evidence="2" key="1">
    <citation type="journal article" date="2015" name="Nature">
        <title>Complex archaea that bridge the gap between prokaryotes and eukaryotes.</title>
        <authorList>
            <person name="Spang A."/>
            <person name="Saw J.H."/>
            <person name="Jorgensen S.L."/>
            <person name="Zaremba-Niedzwiedzka K."/>
            <person name="Martijn J."/>
            <person name="Lind A.E."/>
            <person name="van Eijk R."/>
            <person name="Schleper C."/>
            <person name="Guy L."/>
            <person name="Ettema T.J."/>
        </authorList>
    </citation>
    <scope>NUCLEOTIDE SEQUENCE</scope>
</reference>
<dbReference type="SUPFAM" id="SSF111331">
    <property type="entry name" value="NAD kinase/diacylglycerol kinase-like"/>
    <property type="match status" value="1"/>
</dbReference>
<comment type="caution">
    <text evidence="2">The sequence shown here is derived from an EMBL/GenBank/DDBJ whole genome shotgun (WGS) entry which is preliminary data.</text>
</comment>
<evidence type="ECO:0000313" key="2">
    <source>
        <dbReference type="EMBL" id="KKL53749.1"/>
    </source>
</evidence>
<dbReference type="Gene3D" id="2.60.200.40">
    <property type="match status" value="1"/>
</dbReference>
<dbReference type="Gene3D" id="3.40.50.10330">
    <property type="entry name" value="Probable inorganic polyphosphate/atp-NAD kinase, domain 1"/>
    <property type="match status" value="1"/>
</dbReference>
<dbReference type="AlphaFoldDB" id="A0A0F9CWW7"/>
<dbReference type="PROSITE" id="PS50146">
    <property type="entry name" value="DAGK"/>
    <property type="match status" value="1"/>
</dbReference>
<proteinExistence type="predicted"/>
<protein>
    <recommendedName>
        <fullName evidence="1">DAGKc domain-containing protein</fullName>
    </recommendedName>
</protein>
<organism evidence="2">
    <name type="scientific">marine sediment metagenome</name>
    <dbReference type="NCBI Taxonomy" id="412755"/>
    <lineage>
        <taxon>unclassified sequences</taxon>
        <taxon>metagenomes</taxon>
        <taxon>ecological metagenomes</taxon>
    </lineage>
</organism>
<dbReference type="GO" id="GO:0016301">
    <property type="term" value="F:kinase activity"/>
    <property type="evidence" value="ECO:0007669"/>
    <property type="project" value="InterPro"/>
</dbReference>
<dbReference type="InterPro" id="IPR017438">
    <property type="entry name" value="ATP-NAD_kinase_N"/>
</dbReference>
<dbReference type="InterPro" id="IPR016064">
    <property type="entry name" value="NAD/diacylglycerol_kinase_sf"/>
</dbReference>
<dbReference type="InterPro" id="IPR001206">
    <property type="entry name" value="Diacylglycerol_kinase_cat_dom"/>
</dbReference>
<feature type="domain" description="DAGKc" evidence="1">
    <location>
        <begin position="1"/>
        <end position="103"/>
    </location>
</feature>
<feature type="non-terminal residue" evidence="2">
    <location>
        <position position="1"/>
    </location>
</feature>
<dbReference type="Pfam" id="PF19279">
    <property type="entry name" value="YegS_C"/>
    <property type="match status" value="1"/>
</dbReference>
<dbReference type="EMBL" id="LAZR01031442">
    <property type="protein sequence ID" value="KKL53749.1"/>
    <property type="molecule type" value="Genomic_DNA"/>
</dbReference>
<accession>A0A0F9CWW7</accession>
<evidence type="ECO:0000259" key="1">
    <source>
        <dbReference type="PROSITE" id="PS50146"/>
    </source>
</evidence>
<gene>
    <name evidence="2" type="ORF">LCGC14_2272340</name>
</gene>
<name>A0A0F9CWW7_9ZZZZ</name>
<dbReference type="Pfam" id="PF00781">
    <property type="entry name" value="DAGK_cat"/>
    <property type="match status" value="1"/>
</dbReference>